<dbReference type="InterPro" id="IPR000742">
    <property type="entry name" value="EGF"/>
</dbReference>
<dbReference type="GO" id="GO:0005576">
    <property type="term" value="C:extracellular region"/>
    <property type="evidence" value="ECO:0007669"/>
    <property type="project" value="UniProtKB-SubCell"/>
</dbReference>
<comment type="caution">
    <text evidence="9">Lacks conserved residue(s) required for the propagation of feature annotation.</text>
</comment>
<feature type="coiled-coil region" evidence="10">
    <location>
        <begin position="1254"/>
        <end position="1311"/>
    </location>
</feature>
<evidence type="ECO:0000256" key="4">
    <source>
        <dbReference type="ARBA" id="ARBA00022737"/>
    </source>
</evidence>
<keyword evidence="7 9" id="KW-0424">Laminin EGF-like domain</keyword>
<feature type="disulfide bond" evidence="9">
    <location>
        <begin position="420"/>
        <end position="429"/>
    </location>
</feature>
<dbReference type="CDD" id="cd00055">
    <property type="entry name" value="EGF_Lam"/>
    <property type="match status" value="9"/>
</dbReference>
<dbReference type="FunFam" id="2.10.25.10:FF:000758">
    <property type="entry name" value="Laminin subunit gamma 1"/>
    <property type="match status" value="1"/>
</dbReference>
<keyword evidence="15" id="KW-1185">Reference proteome</keyword>
<evidence type="ECO:0008006" key="16">
    <source>
        <dbReference type="Google" id="ProtNLM"/>
    </source>
</evidence>
<dbReference type="Pfam" id="PF00053">
    <property type="entry name" value="EGF_laminin"/>
    <property type="match status" value="8"/>
</dbReference>
<dbReference type="FunFam" id="2.10.25.10:FF:000067">
    <property type="entry name" value="Laminin subunit gamma 1"/>
    <property type="match status" value="2"/>
</dbReference>
<evidence type="ECO:0000259" key="12">
    <source>
        <dbReference type="PROSITE" id="PS50027"/>
    </source>
</evidence>
<feature type="coiled-coil region" evidence="10">
    <location>
        <begin position="751"/>
        <end position="832"/>
    </location>
</feature>
<keyword evidence="6" id="KW-0325">Glycoprotein</keyword>
<feature type="disulfide bond" evidence="9">
    <location>
        <begin position="714"/>
        <end position="723"/>
    </location>
</feature>
<feature type="disulfide bond" evidence="9">
    <location>
        <begin position="142"/>
        <end position="151"/>
    </location>
</feature>
<dbReference type="Pfam" id="PF24973">
    <property type="entry name" value="EGF_LMN_ATRN"/>
    <property type="match status" value="1"/>
</dbReference>
<evidence type="ECO:0000256" key="11">
    <source>
        <dbReference type="SAM" id="MobiDB-lite"/>
    </source>
</evidence>
<accession>A0A7R9KM71</accession>
<dbReference type="PANTHER" id="PTHR10574:SF435">
    <property type="entry name" value="LAMININ SUBUNIT GAMMA-1"/>
    <property type="match status" value="1"/>
</dbReference>
<dbReference type="InterPro" id="IPR000034">
    <property type="entry name" value="Laminin_IV"/>
</dbReference>
<name>A0A7R9KM71_9ACAR</name>
<dbReference type="PROSITE" id="PS50027">
    <property type="entry name" value="EGF_LAM_2"/>
    <property type="match status" value="7"/>
</dbReference>
<feature type="domain" description="Laminin EGF-like" evidence="12">
    <location>
        <begin position="72"/>
        <end position="118"/>
    </location>
</feature>
<feature type="domain" description="Laminin EGF-like" evidence="12">
    <location>
        <begin position="402"/>
        <end position="450"/>
    </location>
</feature>
<feature type="domain" description="Laminin EGF-like" evidence="12">
    <location>
        <begin position="646"/>
        <end position="693"/>
    </location>
</feature>
<feature type="disulfide bond" evidence="9">
    <location>
        <begin position="72"/>
        <end position="84"/>
    </location>
</feature>
<dbReference type="FunFam" id="2.10.25.10:FF:000105">
    <property type="entry name" value="laminin subunit gamma-1"/>
    <property type="match status" value="1"/>
</dbReference>
<evidence type="ECO:0000259" key="13">
    <source>
        <dbReference type="PROSITE" id="PS51115"/>
    </source>
</evidence>
<organism evidence="14">
    <name type="scientific">Medioppia subpectinata</name>
    <dbReference type="NCBI Taxonomy" id="1979941"/>
    <lineage>
        <taxon>Eukaryota</taxon>
        <taxon>Metazoa</taxon>
        <taxon>Ecdysozoa</taxon>
        <taxon>Arthropoda</taxon>
        <taxon>Chelicerata</taxon>
        <taxon>Arachnida</taxon>
        <taxon>Acari</taxon>
        <taxon>Acariformes</taxon>
        <taxon>Sarcoptiformes</taxon>
        <taxon>Oribatida</taxon>
        <taxon>Brachypylina</taxon>
        <taxon>Oppioidea</taxon>
        <taxon>Oppiidae</taxon>
        <taxon>Medioppia</taxon>
    </lineage>
</organism>
<gene>
    <name evidence="14" type="ORF">OSB1V03_LOCUS6190</name>
</gene>
<feature type="coiled-coil region" evidence="10">
    <location>
        <begin position="1030"/>
        <end position="1085"/>
    </location>
</feature>
<evidence type="ECO:0000256" key="8">
    <source>
        <dbReference type="ARBA" id="ARBA00065619"/>
    </source>
</evidence>
<feature type="disulfide bond" evidence="9">
    <location>
        <begin position="92"/>
        <end position="101"/>
    </location>
</feature>
<feature type="disulfide bond" evidence="9">
    <location>
        <begin position="648"/>
        <end position="665"/>
    </location>
</feature>
<comment type="subcellular location">
    <subcellularLocation>
        <location evidence="1">Secreted</location>
    </subcellularLocation>
</comment>
<evidence type="ECO:0000256" key="2">
    <source>
        <dbReference type="ARBA" id="ARBA00022525"/>
    </source>
</evidence>
<dbReference type="EMBL" id="OC857872">
    <property type="protein sequence ID" value="CAD7625757.1"/>
    <property type="molecule type" value="Genomic_DNA"/>
</dbReference>
<dbReference type="Pfam" id="PF00052">
    <property type="entry name" value="Laminin_B"/>
    <property type="match status" value="1"/>
</dbReference>
<dbReference type="PANTHER" id="PTHR10574">
    <property type="entry name" value="NETRIN/LAMININ-RELATED"/>
    <property type="match status" value="1"/>
</dbReference>
<proteinExistence type="predicted"/>
<feature type="domain" description="Laminin EGF-like" evidence="12">
    <location>
        <begin position="119"/>
        <end position="171"/>
    </location>
</feature>
<dbReference type="Gene3D" id="2.10.25.10">
    <property type="entry name" value="Laminin"/>
    <property type="match status" value="10"/>
</dbReference>
<dbReference type="FunFam" id="2.10.25.10:FF:000051">
    <property type="entry name" value="Laminin subunit alpha 4"/>
    <property type="match status" value="1"/>
</dbReference>
<dbReference type="EMBL" id="CAJPIZ010003297">
    <property type="protein sequence ID" value="CAG2106187.1"/>
    <property type="molecule type" value="Genomic_DNA"/>
</dbReference>
<evidence type="ECO:0000313" key="14">
    <source>
        <dbReference type="EMBL" id="CAD7625757.1"/>
    </source>
</evidence>
<reference evidence="14" key="1">
    <citation type="submission" date="2020-11" db="EMBL/GenBank/DDBJ databases">
        <authorList>
            <person name="Tran Van P."/>
        </authorList>
    </citation>
    <scope>NUCLEOTIDE SEQUENCE</scope>
</reference>
<evidence type="ECO:0000313" key="15">
    <source>
        <dbReference type="Proteomes" id="UP000759131"/>
    </source>
</evidence>
<dbReference type="InterPro" id="IPR050440">
    <property type="entry name" value="Laminin/Netrin_ECM"/>
</dbReference>
<evidence type="ECO:0000256" key="1">
    <source>
        <dbReference type="ARBA" id="ARBA00004613"/>
    </source>
</evidence>
<keyword evidence="3" id="KW-0732">Signal</keyword>
<feature type="domain" description="Laminin EGF-like" evidence="12">
    <location>
        <begin position="694"/>
        <end position="739"/>
    </location>
</feature>
<dbReference type="PROSITE" id="PS51115">
    <property type="entry name" value="LAMININ_IVA"/>
    <property type="match status" value="1"/>
</dbReference>
<dbReference type="SMART" id="SM00180">
    <property type="entry name" value="EGF_Lam"/>
    <property type="match status" value="10"/>
</dbReference>
<keyword evidence="4" id="KW-0677">Repeat</keyword>
<dbReference type="SUPFAM" id="SSF57196">
    <property type="entry name" value="EGF/Laminin"/>
    <property type="match status" value="7"/>
</dbReference>
<dbReference type="PROSITE" id="PS01248">
    <property type="entry name" value="EGF_LAM_1"/>
    <property type="match status" value="4"/>
</dbReference>
<feature type="disulfide bond" evidence="9">
    <location>
        <begin position="667"/>
        <end position="676"/>
    </location>
</feature>
<dbReference type="SMART" id="SM00181">
    <property type="entry name" value="EGF"/>
    <property type="match status" value="5"/>
</dbReference>
<keyword evidence="10" id="KW-0175">Coiled coil</keyword>
<dbReference type="OrthoDB" id="430826at2759"/>
<feature type="domain" description="Laminin IV type A" evidence="13">
    <location>
        <begin position="198"/>
        <end position="367"/>
    </location>
</feature>
<feature type="compositionally biased region" description="Basic and acidic residues" evidence="11">
    <location>
        <begin position="1150"/>
        <end position="1168"/>
    </location>
</feature>
<dbReference type="SUPFAM" id="SSF58104">
    <property type="entry name" value="Methyl-accepting chemotaxis protein (MCP) signaling domain"/>
    <property type="match status" value="1"/>
</dbReference>
<evidence type="ECO:0000256" key="7">
    <source>
        <dbReference type="ARBA" id="ARBA00023292"/>
    </source>
</evidence>
<keyword evidence="2" id="KW-0964">Secreted</keyword>
<dbReference type="Proteomes" id="UP000759131">
    <property type="component" value="Unassembled WGS sequence"/>
</dbReference>
<feature type="domain" description="Laminin EGF-like" evidence="12">
    <location>
        <begin position="513"/>
        <end position="567"/>
    </location>
</feature>
<feature type="region of interest" description="Disordered" evidence="11">
    <location>
        <begin position="1150"/>
        <end position="1196"/>
    </location>
</feature>
<dbReference type="InterPro" id="IPR056863">
    <property type="entry name" value="LMN_ATRN_NET-like_EGF"/>
</dbReference>
<sequence>MSGSLIQVWSGTDWETCNCNGRSNRCYFDRDLWLKTGHGGHCEDCADFTSGPNCERCRDNYYTAPDNRCLACNCDPIGSISLQCIGTGQCICKPGVEGQRCDRCAANYHKFSQQGCSPCSCNPSGSYNNTPSCDQSSGDCRCKQNVESKTCDKCRTGHFDLRLDNEFGCLPCFCYGHSTQCTSAPGFSMHTIESTFHRDSERWTAKDRSGRDIPLQYESTQKSVGVSAHSREPVYVVAPDKYNGDQRASYNQFLSFSLRIGQEGPRATVEDIMLEGTGLLVSQPIFGQGNPLPSTRTQQYKFRLHEDVRYGWAPRLSTKDFISVLSNLTAVKVRVTYSPAGSGSVSDVRLESAQQLPYNERATWIEMCTCPEGYVGQYCESCAPGYKHDPPGGGSFSQCIPCNCNSHAEYCDPDTGRCICEHNTAGDNCEVCAEGYYGTALKGTNKDCEPCPCPQQGACVILPDESVACLQCPEGYAGISTNNGYGHQCDICVDGYSGDPMGRFGGSGACSQCQCNGNIDVNAVGNCNTTSGECLKCIYNTYGYECEKCLPGYYGSALAHPKGNCKACSCHPFGTHSEERTAATIAPYRASYSLSYTSLLSQSQSPLLCNQANGQCNCKPNVMGRQCNVCVEGYWDLSSNEGCKSCDCDPIGAYNRTCDDRSGQCHCKPGVTGKQCQECLPLHFGFSAKGCTKCECDSIGSTGAQCDDRGQCPCRPNVEGRRCERCRENKYNKEAGCLDCPPCYTLVQDAVNDHRMKLTELTQLLEEIERNPQVVEDLNFERQLREVNEKVTRLLEDARRAQGSDGSLIAQLETLKERIRRVQETSGRIAEQSEHIATSAGYGDQNITLAEQIIDRANEALSQARRFLDSEGMSALEKAQQRSDRFGQQSQRMSEIAREARTLADRHELEATNIEGTSREALNTSDLAFRLAKDAIDTQEANRQELKKITDQLEDTTDLLLRTEKMSEEANRGASKAHADALAMYTDVNAISVPNLPSERYRLDAIDIIEQAKRLIKDADGLLERHGNLLNNTKYQLKDARDLLEEAMRQQQITDELLANTDAALKKAKAAIAGGEKILEDAKQTLKTLKEFDATVQESKGRANEALKKVPQIEDLITDAEGKTTDAEQALEGALTDAIEARDVAKEAQRIAEKSSDDADRIRGEAGHTKTRAGKLKGQAEELAAEVDETSDRMKGYEDQAKTDEGLAKDALGKANQAKTSAQEAARKVAESARTVDGILDQLEGLDDIDATLLEELERRLAKAEAELKDAELDNKMAELKNIRDDQNRWMRDYDDEIEKLRRDVANIADIRSSLPDGCFRRLKLEP</sequence>
<evidence type="ECO:0000256" key="5">
    <source>
        <dbReference type="ARBA" id="ARBA00023157"/>
    </source>
</evidence>
<feature type="disulfide bond" evidence="9">
    <location>
        <begin position="537"/>
        <end position="546"/>
    </location>
</feature>
<evidence type="ECO:0000256" key="3">
    <source>
        <dbReference type="ARBA" id="ARBA00022729"/>
    </source>
</evidence>
<dbReference type="GO" id="GO:0009888">
    <property type="term" value="P:tissue development"/>
    <property type="evidence" value="ECO:0007669"/>
    <property type="project" value="TreeGrafter"/>
</dbReference>
<protein>
    <recommendedName>
        <fullName evidence="16">Laminin subunit gamma-1</fullName>
    </recommendedName>
</protein>
<keyword evidence="5 9" id="KW-1015">Disulfide bond</keyword>
<dbReference type="FunFam" id="2.10.25.10:FF:000090">
    <property type="entry name" value="laminin subunit alpha"/>
    <property type="match status" value="1"/>
</dbReference>
<dbReference type="PRINTS" id="PR00011">
    <property type="entry name" value="EGFLAMININ"/>
</dbReference>
<comment type="subunit">
    <text evidence="8">Laminin is a complex glycoprotein, consisting of three different polypeptide chains (alpha, beta, gamma), which are bound to each other by disulfide bonds into a cross-shaped molecule comprising one long and three short arms with globules at each end.</text>
</comment>
<feature type="disulfide bond" evidence="9">
    <location>
        <begin position="646"/>
        <end position="658"/>
    </location>
</feature>
<dbReference type="SMART" id="SM00281">
    <property type="entry name" value="LamB"/>
    <property type="match status" value="1"/>
</dbReference>
<dbReference type="GO" id="GO:0009887">
    <property type="term" value="P:animal organ morphogenesis"/>
    <property type="evidence" value="ECO:0007669"/>
    <property type="project" value="TreeGrafter"/>
</dbReference>
<evidence type="ECO:0000256" key="10">
    <source>
        <dbReference type="SAM" id="Coils"/>
    </source>
</evidence>
<feature type="disulfide bond" evidence="9">
    <location>
        <begin position="618"/>
        <end position="627"/>
    </location>
</feature>
<feature type="domain" description="Laminin EGF-like" evidence="12">
    <location>
        <begin position="568"/>
        <end position="645"/>
    </location>
</feature>
<feature type="disulfide bond" evidence="9">
    <location>
        <begin position="694"/>
        <end position="706"/>
    </location>
</feature>
<evidence type="ECO:0000256" key="6">
    <source>
        <dbReference type="ARBA" id="ARBA00023180"/>
    </source>
</evidence>
<evidence type="ECO:0000256" key="9">
    <source>
        <dbReference type="PROSITE-ProRule" id="PRU00460"/>
    </source>
</evidence>
<dbReference type="InterPro" id="IPR002049">
    <property type="entry name" value="LE_dom"/>
</dbReference>